<gene>
    <name evidence="9" type="ORF">SAMN02745123_00361</name>
</gene>
<reference evidence="10" key="1">
    <citation type="submission" date="2016-11" db="EMBL/GenBank/DDBJ databases">
        <authorList>
            <person name="Varghese N."/>
            <person name="Submissions S."/>
        </authorList>
    </citation>
    <scope>NUCLEOTIDE SEQUENCE [LARGE SCALE GENOMIC DNA]</scope>
    <source>
        <strain evidence="10">DSM 10349</strain>
    </source>
</reference>
<dbReference type="Pfam" id="PF03458">
    <property type="entry name" value="Gly_transporter"/>
    <property type="match status" value="2"/>
</dbReference>
<protein>
    <submittedName>
        <fullName evidence="9">Uncharacterized membrane protein YeiH</fullName>
    </submittedName>
</protein>
<evidence type="ECO:0000259" key="8">
    <source>
        <dbReference type="Pfam" id="PF03458"/>
    </source>
</evidence>
<organism evidence="9 10">
    <name type="scientific">Desulforamulus aeronauticus DSM 10349</name>
    <dbReference type="NCBI Taxonomy" id="1121421"/>
    <lineage>
        <taxon>Bacteria</taxon>
        <taxon>Bacillati</taxon>
        <taxon>Bacillota</taxon>
        <taxon>Clostridia</taxon>
        <taxon>Eubacteriales</taxon>
        <taxon>Peptococcaceae</taxon>
        <taxon>Desulforamulus</taxon>
    </lineage>
</organism>
<evidence type="ECO:0000256" key="1">
    <source>
        <dbReference type="ARBA" id="ARBA00004651"/>
    </source>
</evidence>
<feature type="domain" description="Glycine transporter" evidence="8">
    <location>
        <begin position="5"/>
        <end position="78"/>
    </location>
</feature>
<evidence type="ECO:0000256" key="7">
    <source>
        <dbReference type="SAM" id="Phobius"/>
    </source>
</evidence>
<dbReference type="Proteomes" id="UP000183997">
    <property type="component" value="Unassembled WGS sequence"/>
</dbReference>
<dbReference type="GO" id="GO:0005886">
    <property type="term" value="C:plasma membrane"/>
    <property type="evidence" value="ECO:0007669"/>
    <property type="project" value="UniProtKB-SubCell"/>
</dbReference>
<evidence type="ECO:0000256" key="2">
    <source>
        <dbReference type="ARBA" id="ARBA00008193"/>
    </source>
</evidence>
<proteinExistence type="inferred from homology"/>
<keyword evidence="6 7" id="KW-0472">Membrane</keyword>
<evidence type="ECO:0000313" key="9">
    <source>
        <dbReference type="EMBL" id="SHK01057.1"/>
    </source>
</evidence>
<dbReference type="AlphaFoldDB" id="A0A1M6NZA0"/>
<sequence>MEWDIFNIIAIIAFAFSGAIVALEEKYDIFGVYVLGLAASFGGGIIRNVLIGVPVIPLWEQGILLKTALISITIIYVLPKRWLKSWNRWNDFFDAIGLAAFTIQGALYGIALKLPPGGIILCSVVTGIGGGILRDVLARRRPMVLHQEIYAVWAMFAGLMLGFGFIQNDNPVQLYILFLATTLLRIFSIIYKWHLRIRNMENTIRIPIVQENSKQVDG</sequence>
<comment type="similarity">
    <text evidence="2">Belongs to the UPF0126 family.</text>
</comment>
<dbReference type="InterPro" id="IPR005115">
    <property type="entry name" value="Gly_transporter"/>
</dbReference>
<evidence type="ECO:0000313" key="10">
    <source>
        <dbReference type="Proteomes" id="UP000183997"/>
    </source>
</evidence>
<feature type="transmembrane region" description="Helical" evidence="7">
    <location>
        <begin position="117"/>
        <end position="137"/>
    </location>
</feature>
<comment type="subcellular location">
    <subcellularLocation>
        <location evidence="1">Cell membrane</location>
        <topology evidence="1">Multi-pass membrane protein</topology>
    </subcellularLocation>
</comment>
<keyword evidence="4 7" id="KW-0812">Transmembrane</keyword>
<accession>A0A1M6NZA0</accession>
<dbReference type="STRING" id="1121421.SAMN02745123_00361"/>
<dbReference type="RefSeq" id="WP_072910572.1">
    <property type="nucleotide sequence ID" value="NZ_FRAR01000005.1"/>
</dbReference>
<feature type="transmembrane region" description="Helical" evidence="7">
    <location>
        <begin position="30"/>
        <end position="51"/>
    </location>
</feature>
<keyword evidence="5 7" id="KW-1133">Transmembrane helix</keyword>
<keyword evidence="10" id="KW-1185">Reference proteome</keyword>
<feature type="transmembrane region" description="Helical" evidence="7">
    <location>
        <begin position="91"/>
        <end position="111"/>
    </location>
</feature>
<name>A0A1M6NZA0_9FIRM</name>
<dbReference type="EMBL" id="FRAR01000005">
    <property type="protein sequence ID" value="SHK01057.1"/>
    <property type="molecule type" value="Genomic_DNA"/>
</dbReference>
<feature type="transmembrane region" description="Helical" evidence="7">
    <location>
        <begin position="172"/>
        <end position="191"/>
    </location>
</feature>
<evidence type="ECO:0000256" key="5">
    <source>
        <dbReference type="ARBA" id="ARBA00022989"/>
    </source>
</evidence>
<evidence type="ECO:0000256" key="6">
    <source>
        <dbReference type="ARBA" id="ARBA00023136"/>
    </source>
</evidence>
<dbReference type="PANTHER" id="PTHR30506:SF3">
    <property type="entry name" value="UPF0126 INNER MEMBRANE PROTEIN YADS-RELATED"/>
    <property type="match status" value="1"/>
</dbReference>
<feature type="domain" description="Glycine transporter" evidence="8">
    <location>
        <begin position="92"/>
        <end position="161"/>
    </location>
</feature>
<dbReference type="OrthoDB" id="9791874at2"/>
<feature type="transmembrane region" description="Helical" evidence="7">
    <location>
        <begin position="6"/>
        <end position="23"/>
    </location>
</feature>
<feature type="transmembrane region" description="Helical" evidence="7">
    <location>
        <begin position="149"/>
        <end position="166"/>
    </location>
</feature>
<dbReference type="PANTHER" id="PTHR30506">
    <property type="entry name" value="INNER MEMBRANE PROTEIN"/>
    <property type="match status" value="1"/>
</dbReference>
<evidence type="ECO:0000256" key="3">
    <source>
        <dbReference type="ARBA" id="ARBA00022475"/>
    </source>
</evidence>
<evidence type="ECO:0000256" key="4">
    <source>
        <dbReference type="ARBA" id="ARBA00022692"/>
    </source>
</evidence>
<feature type="transmembrane region" description="Helical" evidence="7">
    <location>
        <begin position="63"/>
        <end position="79"/>
    </location>
</feature>
<keyword evidence="3" id="KW-1003">Cell membrane</keyword>